<evidence type="ECO:0000313" key="2">
    <source>
        <dbReference type="EMBL" id="PIT95267.1"/>
    </source>
</evidence>
<comment type="caution">
    <text evidence="2">The sequence shown here is derived from an EMBL/GenBank/DDBJ whole genome shotgun (WGS) entry which is preliminary data.</text>
</comment>
<name>A0A2M6WR29_9BACT</name>
<dbReference type="AlphaFoldDB" id="A0A2M6WR29"/>
<feature type="transmembrane region" description="Helical" evidence="1">
    <location>
        <begin position="7"/>
        <end position="28"/>
    </location>
</feature>
<keyword evidence="1" id="KW-1133">Transmembrane helix</keyword>
<accession>A0A2M6WR29</accession>
<proteinExistence type="predicted"/>
<dbReference type="EMBL" id="PFAQ01000010">
    <property type="protein sequence ID" value="PIT95267.1"/>
    <property type="molecule type" value="Genomic_DNA"/>
</dbReference>
<evidence type="ECO:0000256" key="1">
    <source>
        <dbReference type="SAM" id="Phobius"/>
    </source>
</evidence>
<protein>
    <submittedName>
        <fullName evidence="2">Uncharacterized protein</fullName>
    </submittedName>
</protein>
<organism evidence="2 3">
    <name type="scientific">Candidatus Falkowbacteria bacterium CG10_big_fil_rev_8_21_14_0_10_39_9</name>
    <dbReference type="NCBI Taxonomy" id="1974566"/>
    <lineage>
        <taxon>Bacteria</taxon>
        <taxon>Candidatus Falkowiibacteriota</taxon>
    </lineage>
</organism>
<sequence length="207" mass="22589">MKPPIKIIIFSVLLGVGLYLFVKEFILIPRIQAESQKYSQAITNLSNEAKSDPMKFLATLSNVEVVVPGVLGKNDPEGLVRAKLKNNQANFSDGVTSGQIFLNGLLKTQKTSAGVDIFCDLVVSYGGSGNFHFIALFKFADGTLVHTSSLAVGDRIKIVSLVPELTTGNDYQVKANYLDRNNNEAMSTDPTVKQELIFLVKGHKIVQ</sequence>
<keyword evidence="1" id="KW-0812">Transmembrane</keyword>
<evidence type="ECO:0000313" key="3">
    <source>
        <dbReference type="Proteomes" id="UP000228900"/>
    </source>
</evidence>
<keyword evidence="1" id="KW-0472">Membrane</keyword>
<reference evidence="3" key="1">
    <citation type="submission" date="2017-09" db="EMBL/GenBank/DDBJ databases">
        <title>Depth-based differentiation of microbial function through sediment-hosted aquifers and enrichment of novel symbionts in the deep terrestrial subsurface.</title>
        <authorList>
            <person name="Probst A.J."/>
            <person name="Ladd B."/>
            <person name="Jarett J.K."/>
            <person name="Geller-Mcgrath D.E."/>
            <person name="Sieber C.M.K."/>
            <person name="Emerson J.B."/>
            <person name="Anantharaman K."/>
            <person name="Thomas B.C."/>
            <person name="Malmstrom R."/>
            <person name="Stieglmeier M."/>
            <person name="Klingl A."/>
            <person name="Woyke T."/>
            <person name="Ryan C.M."/>
            <person name="Banfield J.F."/>
        </authorList>
    </citation>
    <scope>NUCLEOTIDE SEQUENCE [LARGE SCALE GENOMIC DNA]</scope>
</reference>
<gene>
    <name evidence="2" type="ORF">COT98_00515</name>
</gene>
<dbReference type="Proteomes" id="UP000228900">
    <property type="component" value="Unassembled WGS sequence"/>
</dbReference>